<feature type="compositionally biased region" description="Basic and acidic residues" evidence="1">
    <location>
        <begin position="22"/>
        <end position="45"/>
    </location>
</feature>
<evidence type="ECO:0000313" key="3">
    <source>
        <dbReference type="Proteomes" id="UP001589896"/>
    </source>
</evidence>
<keyword evidence="3" id="KW-1185">Reference proteome</keyword>
<evidence type="ECO:0000313" key="2">
    <source>
        <dbReference type="EMBL" id="MFC0679706.1"/>
    </source>
</evidence>
<organism evidence="2 3">
    <name type="scientific">Lysobacter korlensis</name>
    <dbReference type="NCBI Taxonomy" id="553636"/>
    <lineage>
        <taxon>Bacteria</taxon>
        <taxon>Pseudomonadati</taxon>
        <taxon>Pseudomonadota</taxon>
        <taxon>Gammaproteobacteria</taxon>
        <taxon>Lysobacterales</taxon>
        <taxon>Lysobacteraceae</taxon>
        <taxon>Lysobacter</taxon>
    </lineage>
</organism>
<comment type="caution">
    <text evidence="2">The sequence shown here is derived from an EMBL/GenBank/DDBJ whole genome shotgun (WGS) entry which is preliminary data.</text>
</comment>
<evidence type="ECO:0000256" key="1">
    <source>
        <dbReference type="SAM" id="MobiDB-lite"/>
    </source>
</evidence>
<reference evidence="2 3" key="1">
    <citation type="submission" date="2024-09" db="EMBL/GenBank/DDBJ databases">
        <authorList>
            <person name="Sun Q."/>
            <person name="Mori K."/>
        </authorList>
    </citation>
    <scope>NUCLEOTIDE SEQUENCE [LARGE SCALE GENOMIC DNA]</scope>
    <source>
        <strain evidence="2 3">KCTC 23076</strain>
    </source>
</reference>
<dbReference type="RefSeq" id="WP_386670727.1">
    <property type="nucleotide sequence ID" value="NZ_JBHLTG010000004.1"/>
</dbReference>
<feature type="region of interest" description="Disordered" evidence="1">
    <location>
        <begin position="1"/>
        <end position="70"/>
    </location>
</feature>
<gene>
    <name evidence="2" type="ORF">ACFFGH_17850</name>
</gene>
<protein>
    <submittedName>
        <fullName evidence="2">Uncharacterized protein</fullName>
    </submittedName>
</protein>
<accession>A0ABV6RRW2</accession>
<name>A0ABV6RRW2_9GAMM</name>
<dbReference type="EMBL" id="JBHLTG010000004">
    <property type="protein sequence ID" value="MFC0679706.1"/>
    <property type="molecule type" value="Genomic_DNA"/>
</dbReference>
<dbReference type="Proteomes" id="UP001589896">
    <property type="component" value="Unassembled WGS sequence"/>
</dbReference>
<sequence>MPDPTMPSKSTPHADPLPPEMQDGHSPREYGHSSEDRNTRKRETDWPSFHGGTQTNMTPGAPGELSHKED</sequence>
<proteinExistence type="predicted"/>